<accession>A9WFE9</accession>
<evidence type="ECO:0000313" key="5">
    <source>
        <dbReference type="Proteomes" id="UP000002008"/>
    </source>
</evidence>
<sequence>MAASCIRSMLLGGLFILLVSFNAPVFSMPILHSSPLTSGANQAGDTQESGAIPLPRGCGGVTPPGEVETTCCLNGIVYVDGEPVAGAEITITSSRGTSISLYTRYINTVDNVPFYEISLSDDPLQVQSGETITITARLGNRERSLTHEVQPGSQQVDIVLPRRSPNDFVALQSIPLRSISGEFDGLSGIAINPEYQVFVVDQEAHQIQAFDTNGNPLQPPWGHYGQNPGQFNLPRRVVVDASRNVYILDAGNRRIQKFDRQGRYVHSWMLCTQLSSCPFPYDLALAPDGTIAVVYNQGVTIFSTTGDLQRQWSTGIHGTDIDIDRNGNVYITTGQSDIYTFTPGGQLTTTLNTPLTSIQSMAIDPSGNLWVTDPINGIVRLSTTGAIAQQWTIPGELFNDMAIAPNGQLYLTSYTNKVLVFDPTRGTTRSWGRSSRYRDVIGTVTVPNNTLFIANREPAAVTRLTFQQSVTSTQVALNPLPRRIVDMTKAADGSVYILDQSSSTTARVYKINALGQQLFSFPINDVSAGAIAVAQNGTIFIAEDLDNQVLQFSADGQYRSSWGGTGSKPGRFYLPSDLVIDSNGYIYVADRGNERIQKLRLDGTVERTVSATFDPTLDNVLQVFNNNIYIYREDAIRVRDSDLTSPPLYTIELNNQVKGWDIDQHGNIYAFNPDTRQIEIYRPMRFTQPIATISYLNLSSLSADDTLIVQGMGQDSDETNTIHAWRWESNQNGQISTSRTLAIPAASLSSGTHTITLKVQDNEGEWSQQTSLSVYVSPRIQNIPAWTILLYLDADYAADGQALLKSFNNTIRNLKQLSNSSIRIAIQIDGPQNNDTRRILIHPGQPPSENSISEQAMDDPLTLANFLRWGQETFPARHYYLAIANHGQGVQGIAWDSTSDARDDGRRNNSAYLTIKELGQALNAPGVAPIDVIHLDACSMGLLEVAFELRPRSEVPLRSRLLIASQYLGWSFFAYDEYVADITATSTPEMVARTVVQIYADKSVQKRVPFTITALDLGRVTTVASTVDRLAAELAAYANNSNEHFNQVQNIRNSSSHLNSDNDYRNARSDAYVDLLSWTRNVRDSISDRAIQQRADELINELTGTQSFILPNPNGHRVGIATLPARYGSYRIDLSDVHGISIYYPDYTRRNATFNSYVNNYLFEFTRYTRWSELLTAGVVALNPGDPEVDEGLAPLAPLSVEYYVHVPMIVR</sequence>
<dbReference type="Pfam" id="PF03415">
    <property type="entry name" value="Peptidase_C11"/>
    <property type="match status" value="1"/>
</dbReference>
<gene>
    <name evidence="4" type="ordered locus">Caur_0647</name>
</gene>
<dbReference type="PANTHER" id="PTHR37835:SF1">
    <property type="entry name" value="ALPHA-CLOSTRIPAIN"/>
    <property type="match status" value="1"/>
</dbReference>
<proteinExistence type="predicted"/>
<dbReference type="SUPFAM" id="SSF101898">
    <property type="entry name" value="NHL repeat"/>
    <property type="match status" value="1"/>
</dbReference>
<feature type="repeat" description="NHL" evidence="2">
    <location>
        <begin position="222"/>
        <end position="261"/>
    </location>
</feature>
<evidence type="ECO:0000256" key="1">
    <source>
        <dbReference type="ARBA" id="ARBA00022737"/>
    </source>
</evidence>
<dbReference type="PANTHER" id="PTHR37835">
    <property type="entry name" value="ALPHA-CLOSTRIPAIN"/>
    <property type="match status" value="1"/>
</dbReference>
<dbReference type="InParanoid" id="A9WFE9"/>
<dbReference type="RefSeq" id="WP_012256543.1">
    <property type="nucleotide sequence ID" value="NC_010175.1"/>
</dbReference>
<evidence type="ECO:0000256" key="2">
    <source>
        <dbReference type="PROSITE-ProRule" id="PRU00504"/>
    </source>
</evidence>
<dbReference type="CDD" id="cd05819">
    <property type="entry name" value="NHL"/>
    <property type="match status" value="2"/>
</dbReference>
<feature type="compositionally biased region" description="Polar residues" evidence="3">
    <location>
        <begin position="37"/>
        <end position="49"/>
    </location>
</feature>
<dbReference type="InterPro" id="IPR011042">
    <property type="entry name" value="6-blade_b-propeller_TolB-like"/>
</dbReference>
<dbReference type="Gene3D" id="2.60.40.10">
    <property type="entry name" value="Immunoglobulins"/>
    <property type="match status" value="1"/>
</dbReference>
<keyword evidence="5" id="KW-1185">Reference proteome</keyword>
<dbReference type="KEGG" id="cau:Caur_0647"/>
<dbReference type="AlphaFoldDB" id="A9WFE9"/>
<dbReference type="SUPFAM" id="SSF49299">
    <property type="entry name" value="PKD domain"/>
    <property type="match status" value="1"/>
</dbReference>
<dbReference type="InterPro" id="IPR005077">
    <property type="entry name" value="Peptidase_C11"/>
</dbReference>
<evidence type="ECO:0000256" key="3">
    <source>
        <dbReference type="SAM" id="MobiDB-lite"/>
    </source>
</evidence>
<protein>
    <submittedName>
        <fullName evidence="4">NHL repeat containing protein</fullName>
    </submittedName>
</protein>
<dbReference type="Pfam" id="PF17170">
    <property type="entry name" value="DUF5128"/>
    <property type="match status" value="1"/>
</dbReference>
<feature type="repeat" description="NHL" evidence="2">
    <location>
        <begin position="181"/>
        <end position="213"/>
    </location>
</feature>
<dbReference type="InterPro" id="IPR035986">
    <property type="entry name" value="PKD_dom_sf"/>
</dbReference>
<dbReference type="HOGENOM" id="CLU_269570_0_0_0"/>
<dbReference type="SUPFAM" id="SSF50956">
    <property type="entry name" value="Thermostable phytase (3-phytase)"/>
    <property type="match status" value="1"/>
</dbReference>
<evidence type="ECO:0000313" key="4">
    <source>
        <dbReference type="EMBL" id="ABY33887.1"/>
    </source>
</evidence>
<feature type="repeat" description="NHL" evidence="2">
    <location>
        <begin position="563"/>
        <end position="602"/>
    </location>
</feature>
<feature type="region of interest" description="Disordered" evidence="3">
    <location>
        <begin position="37"/>
        <end position="57"/>
    </location>
</feature>
<keyword evidence="1" id="KW-0677">Repeat</keyword>
<dbReference type="PATRIC" id="fig|324602.8.peg.741"/>
<dbReference type="PROSITE" id="PS51125">
    <property type="entry name" value="NHL"/>
    <property type="match status" value="3"/>
</dbReference>
<dbReference type="EnsemblBacteria" id="ABY33887">
    <property type="protein sequence ID" value="ABY33887"/>
    <property type="gene ID" value="Caur_0647"/>
</dbReference>
<organism evidence="4 5">
    <name type="scientific">Chloroflexus aurantiacus (strain ATCC 29366 / DSM 635 / J-10-fl)</name>
    <dbReference type="NCBI Taxonomy" id="324602"/>
    <lineage>
        <taxon>Bacteria</taxon>
        <taxon>Bacillati</taxon>
        <taxon>Chloroflexota</taxon>
        <taxon>Chloroflexia</taxon>
        <taxon>Chloroflexales</taxon>
        <taxon>Chloroflexineae</taxon>
        <taxon>Chloroflexaceae</taxon>
        <taxon>Chloroflexus</taxon>
    </lineage>
</organism>
<dbReference type="eggNOG" id="COG2931">
    <property type="taxonomic scope" value="Bacteria"/>
</dbReference>
<dbReference type="InterPro" id="IPR013783">
    <property type="entry name" value="Ig-like_fold"/>
</dbReference>
<dbReference type="STRING" id="324602.Caur_0647"/>
<dbReference type="Gene3D" id="3.40.50.11970">
    <property type="match status" value="1"/>
</dbReference>
<dbReference type="Proteomes" id="UP000002008">
    <property type="component" value="Chromosome"/>
</dbReference>
<dbReference type="InterPro" id="IPR001258">
    <property type="entry name" value="NHL_repeat"/>
</dbReference>
<dbReference type="eggNOG" id="COG3391">
    <property type="taxonomic scope" value="Bacteria"/>
</dbReference>
<dbReference type="EMBL" id="CP000909">
    <property type="protein sequence ID" value="ABY33887.1"/>
    <property type="molecule type" value="Genomic_DNA"/>
</dbReference>
<name>A9WFE9_CHLAA</name>
<dbReference type="Gene3D" id="2.120.10.30">
    <property type="entry name" value="TolB, C-terminal domain"/>
    <property type="match status" value="3"/>
</dbReference>
<reference evidence="5" key="1">
    <citation type="journal article" date="2011" name="BMC Genomics">
        <title>Complete genome sequence of the filamentous anoxygenic phototrophic bacterium Chloroflexus aurantiacus.</title>
        <authorList>
            <person name="Tang K.H."/>
            <person name="Barry K."/>
            <person name="Chertkov O."/>
            <person name="Dalin E."/>
            <person name="Han C.S."/>
            <person name="Hauser L.J."/>
            <person name="Honchak B.M."/>
            <person name="Karbach L.E."/>
            <person name="Land M.L."/>
            <person name="Lapidus A."/>
            <person name="Larimer F.W."/>
            <person name="Mikhailova N."/>
            <person name="Pitluck S."/>
            <person name="Pierson B.K."/>
            <person name="Blankenship R.E."/>
        </authorList>
    </citation>
    <scope>NUCLEOTIDE SEQUENCE [LARGE SCALE GENOMIC DNA]</scope>
    <source>
        <strain evidence="5">ATCC 29366 / DSM 635 / J-10-fl</strain>
    </source>
</reference>